<proteinExistence type="predicted"/>
<keyword evidence="8" id="KW-1185">Reference proteome</keyword>
<evidence type="ECO:0000256" key="2">
    <source>
        <dbReference type="ARBA" id="ARBA00022448"/>
    </source>
</evidence>
<feature type="transmembrane region" description="Helical" evidence="6">
    <location>
        <begin position="181"/>
        <end position="204"/>
    </location>
</feature>
<accession>A0ABP9YLJ3</accession>
<dbReference type="InterPro" id="IPR011701">
    <property type="entry name" value="MFS"/>
</dbReference>
<comment type="caution">
    <text evidence="7">The sequence shown here is derived from an EMBL/GenBank/DDBJ whole genome shotgun (WGS) entry which is preliminary data.</text>
</comment>
<gene>
    <name evidence="7" type="ORF">MFLAVUS_001081</name>
</gene>
<dbReference type="SUPFAM" id="SSF103473">
    <property type="entry name" value="MFS general substrate transporter"/>
    <property type="match status" value="1"/>
</dbReference>
<protein>
    <recommendedName>
        <fullName evidence="9">Major facilitator superfamily (MFS) profile domain-containing protein</fullName>
    </recommendedName>
</protein>
<evidence type="ECO:0000256" key="3">
    <source>
        <dbReference type="ARBA" id="ARBA00022692"/>
    </source>
</evidence>
<dbReference type="Pfam" id="PF07690">
    <property type="entry name" value="MFS_1"/>
    <property type="match status" value="1"/>
</dbReference>
<keyword evidence="3 6" id="KW-0812">Transmembrane</keyword>
<dbReference type="PANTHER" id="PTHR23502:SF132">
    <property type="entry name" value="POLYAMINE TRANSPORTER 2-RELATED"/>
    <property type="match status" value="1"/>
</dbReference>
<feature type="transmembrane region" description="Helical" evidence="6">
    <location>
        <begin position="95"/>
        <end position="119"/>
    </location>
</feature>
<evidence type="ECO:0000256" key="1">
    <source>
        <dbReference type="ARBA" id="ARBA00004141"/>
    </source>
</evidence>
<keyword evidence="2" id="KW-0813">Transport</keyword>
<evidence type="ECO:0000256" key="6">
    <source>
        <dbReference type="SAM" id="Phobius"/>
    </source>
</evidence>
<dbReference type="EMBL" id="BAABUK010000002">
    <property type="protein sequence ID" value="GAA5807707.1"/>
    <property type="molecule type" value="Genomic_DNA"/>
</dbReference>
<evidence type="ECO:0000256" key="4">
    <source>
        <dbReference type="ARBA" id="ARBA00022989"/>
    </source>
</evidence>
<evidence type="ECO:0000313" key="8">
    <source>
        <dbReference type="Proteomes" id="UP001473302"/>
    </source>
</evidence>
<feature type="transmembrane region" description="Helical" evidence="6">
    <location>
        <begin position="210"/>
        <end position="233"/>
    </location>
</feature>
<feature type="transmembrane region" description="Helical" evidence="6">
    <location>
        <begin position="139"/>
        <end position="160"/>
    </location>
</feature>
<evidence type="ECO:0000256" key="5">
    <source>
        <dbReference type="ARBA" id="ARBA00023136"/>
    </source>
</evidence>
<keyword evidence="5 6" id="KW-0472">Membrane</keyword>
<dbReference type="InterPro" id="IPR036259">
    <property type="entry name" value="MFS_trans_sf"/>
</dbReference>
<dbReference type="PANTHER" id="PTHR23502">
    <property type="entry name" value="MAJOR FACILITATOR SUPERFAMILY"/>
    <property type="match status" value="1"/>
</dbReference>
<evidence type="ECO:0000313" key="7">
    <source>
        <dbReference type="EMBL" id="GAA5807707.1"/>
    </source>
</evidence>
<keyword evidence="4 6" id="KW-1133">Transmembrane helix</keyword>
<name>A0ABP9YLJ3_9FUNG</name>
<dbReference type="Proteomes" id="UP001473302">
    <property type="component" value="Unassembled WGS sequence"/>
</dbReference>
<feature type="transmembrane region" description="Helical" evidence="6">
    <location>
        <begin position="245"/>
        <end position="265"/>
    </location>
</feature>
<evidence type="ECO:0008006" key="9">
    <source>
        <dbReference type="Google" id="ProtNLM"/>
    </source>
</evidence>
<sequence length="309" mass="33793">MSVGAGTVSDCWEITERGSAFSPIIGGGVTTALGWRGVFWICAGYETYRLDIQWDQSFTQLQSQTTLVDLSTTPRPIIEEEEPERPKFNPLQSLFMLKYLFVCLVAIEIGFCFGTMFTLETLIPDLYYIHYGFDSWQTGLSFIGAGIGNVLGSIVSGRISDYLLIRSCNQRDGISKPEDRLTLNTWPGGFILVPLGVLLFGWSIMANFSVWPAILGFSILCFGMSQAGSAYAVDSVPGKGASVTAACNLFRLTMAAILSMVSPIMGSELSIGYVSVLLASLNIVGMCLLVYVKYKGVHLRRRAGLAKYK</sequence>
<feature type="transmembrane region" description="Helical" evidence="6">
    <location>
        <begin position="271"/>
        <end position="292"/>
    </location>
</feature>
<organism evidence="7 8">
    <name type="scientific">Mucor flavus</name>
    <dbReference type="NCBI Taxonomy" id="439312"/>
    <lineage>
        <taxon>Eukaryota</taxon>
        <taxon>Fungi</taxon>
        <taxon>Fungi incertae sedis</taxon>
        <taxon>Mucoromycota</taxon>
        <taxon>Mucoromycotina</taxon>
        <taxon>Mucoromycetes</taxon>
        <taxon>Mucorales</taxon>
        <taxon>Mucorineae</taxon>
        <taxon>Mucoraceae</taxon>
        <taxon>Mucor</taxon>
    </lineage>
</organism>
<comment type="subcellular location">
    <subcellularLocation>
        <location evidence="1">Membrane</location>
        <topology evidence="1">Multi-pass membrane protein</topology>
    </subcellularLocation>
</comment>
<dbReference type="Gene3D" id="1.20.1250.20">
    <property type="entry name" value="MFS general substrate transporter like domains"/>
    <property type="match status" value="1"/>
</dbReference>
<reference evidence="7 8" key="1">
    <citation type="submission" date="2024-04" db="EMBL/GenBank/DDBJ databases">
        <title>genome sequences of Mucor flavus KT1a and Helicostylum pulchrum KT1b strains isolated from the surface of a dry-aged beef.</title>
        <authorList>
            <person name="Toyotome T."/>
            <person name="Hosono M."/>
            <person name="Torimaru M."/>
            <person name="Fukuda K."/>
            <person name="Mikami N."/>
        </authorList>
    </citation>
    <scope>NUCLEOTIDE SEQUENCE [LARGE SCALE GENOMIC DNA]</scope>
    <source>
        <strain evidence="7 8">KT1a</strain>
    </source>
</reference>